<dbReference type="Pfam" id="PF14226">
    <property type="entry name" value="DIOX_N"/>
    <property type="match status" value="1"/>
</dbReference>
<accession>A0A3L6R5H5</accession>
<feature type="domain" description="Non-haem dioxygenase N-terminal" evidence="4">
    <location>
        <begin position="35"/>
        <end position="120"/>
    </location>
</feature>
<keyword evidence="6" id="KW-1185">Reference proteome</keyword>
<evidence type="ECO:0000259" key="4">
    <source>
        <dbReference type="Pfam" id="PF14226"/>
    </source>
</evidence>
<keyword evidence="1" id="KW-0479">Metal-binding</keyword>
<sequence>MENMLHSTLSHTTVPSCFVFPPEHLKPATSAAVSLPLIDLSCSHDEVCRAILNAGKEFGFFQAGGRLQVMREMEAVGEEFFRLPAADKADFYSESEDINKVATRLYSSTTYETGGEKYWRD</sequence>
<gene>
    <name evidence="5" type="ORF">C2845_PM06G29750</name>
</gene>
<dbReference type="GO" id="GO:0016491">
    <property type="term" value="F:oxidoreductase activity"/>
    <property type="evidence" value="ECO:0007669"/>
    <property type="project" value="UniProtKB-KW"/>
</dbReference>
<dbReference type="InterPro" id="IPR026992">
    <property type="entry name" value="DIOX_N"/>
</dbReference>
<reference evidence="6" key="1">
    <citation type="journal article" date="2019" name="Nat. Commun.">
        <title>The genome of broomcorn millet.</title>
        <authorList>
            <person name="Zou C."/>
            <person name="Miki D."/>
            <person name="Li D."/>
            <person name="Tang Q."/>
            <person name="Xiao L."/>
            <person name="Rajput S."/>
            <person name="Deng P."/>
            <person name="Jia W."/>
            <person name="Huang R."/>
            <person name="Zhang M."/>
            <person name="Sun Y."/>
            <person name="Hu J."/>
            <person name="Fu X."/>
            <person name="Schnable P.S."/>
            <person name="Li F."/>
            <person name="Zhang H."/>
            <person name="Feng B."/>
            <person name="Zhu X."/>
            <person name="Liu R."/>
            <person name="Schnable J.C."/>
            <person name="Zhu J.-K."/>
            <person name="Zhang H."/>
        </authorList>
    </citation>
    <scope>NUCLEOTIDE SEQUENCE [LARGE SCALE GENOMIC DNA]</scope>
</reference>
<proteinExistence type="predicted"/>
<dbReference type="OrthoDB" id="693178at2759"/>
<dbReference type="GO" id="GO:0046872">
    <property type="term" value="F:metal ion binding"/>
    <property type="evidence" value="ECO:0007669"/>
    <property type="project" value="UniProtKB-KW"/>
</dbReference>
<protein>
    <recommendedName>
        <fullName evidence="4">Non-haem dioxygenase N-terminal domain-containing protein</fullName>
    </recommendedName>
</protein>
<keyword evidence="3" id="KW-0408">Iron</keyword>
<evidence type="ECO:0000256" key="2">
    <source>
        <dbReference type="ARBA" id="ARBA00023002"/>
    </source>
</evidence>
<keyword evidence="2" id="KW-0560">Oxidoreductase</keyword>
<evidence type="ECO:0000256" key="1">
    <source>
        <dbReference type="ARBA" id="ARBA00022723"/>
    </source>
</evidence>
<evidence type="ECO:0000313" key="6">
    <source>
        <dbReference type="Proteomes" id="UP000275267"/>
    </source>
</evidence>
<evidence type="ECO:0000256" key="3">
    <source>
        <dbReference type="ARBA" id="ARBA00023004"/>
    </source>
</evidence>
<dbReference type="Gene3D" id="2.60.120.330">
    <property type="entry name" value="B-lactam Antibiotic, Isopenicillin N Synthase, Chain"/>
    <property type="match status" value="1"/>
</dbReference>
<organism evidence="5 6">
    <name type="scientific">Panicum miliaceum</name>
    <name type="common">Proso millet</name>
    <name type="synonym">Broomcorn millet</name>
    <dbReference type="NCBI Taxonomy" id="4540"/>
    <lineage>
        <taxon>Eukaryota</taxon>
        <taxon>Viridiplantae</taxon>
        <taxon>Streptophyta</taxon>
        <taxon>Embryophyta</taxon>
        <taxon>Tracheophyta</taxon>
        <taxon>Spermatophyta</taxon>
        <taxon>Magnoliopsida</taxon>
        <taxon>Liliopsida</taxon>
        <taxon>Poales</taxon>
        <taxon>Poaceae</taxon>
        <taxon>PACMAD clade</taxon>
        <taxon>Panicoideae</taxon>
        <taxon>Panicodae</taxon>
        <taxon>Paniceae</taxon>
        <taxon>Panicinae</taxon>
        <taxon>Panicum</taxon>
        <taxon>Panicum sect. Panicum</taxon>
    </lineage>
</organism>
<dbReference type="Proteomes" id="UP000275267">
    <property type="component" value="Unassembled WGS sequence"/>
</dbReference>
<name>A0A3L6R5H5_PANMI</name>
<dbReference type="SUPFAM" id="SSF51197">
    <property type="entry name" value="Clavaminate synthase-like"/>
    <property type="match status" value="1"/>
</dbReference>
<dbReference type="STRING" id="4540.A0A3L6R5H5"/>
<comment type="caution">
    <text evidence="5">The sequence shown here is derived from an EMBL/GenBank/DDBJ whole genome shotgun (WGS) entry which is preliminary data.</text>
</comment>
<dbReference type="AlphaFoldDB" id="A0A3L6R5H5"/>
<evidence type="ECO:0000313" key="5">
    <source>
        <dbReference type="EMBL" id="RLM97691.1"/>
    </source>
</evidence>
<dbReference type="InterPro" id="IPR027443">
    <property type="entry name" value="IPNS-like_sf"/>
</dbReference>
<dbReference type="EMBL" id="PQIB02000009">
    <property type="protein sequence ID" value="RLM97691.1"/>
    <property type="molecule type" value="Genomic_DNA"/>
</dbReference>